<feature type="region of interest" description="Disordered" evidence="1">
    <location>
        <begin position="160"/>
        <end position="190"/>
    </location>
</feature>
<dbReference type="Pfam" id="PF12770">
    <property type="entry name" value="CHAT"/>
    <property type="match status" value="1"/>
</dbReference>
<reference evidence="3" key="1">
    <citation type="submission" date="2021-01" db="EMBL/GenBank/DDBJ databases">
        <title>Deciphering the adaptive evolutionary patterns associated with biogeogrpahic diversity in the finger millet blast pathogen Magnaporthe oryzae in Eastern Africa.</title>
        <authorList>
            <person name="Onyema G."/>
            <person name="Shittu T.A."/>
            <person name="Dodsworth S."/>
            <person name="Devilliers S."/>
            <person name="Muthumeenakshi S."/>
            <person name="Sreenivasaprasad S."/>
        </authorList>
    </citation>
    <scope>NUCLEOTIDE SEQUENCE</scope>
    <source>
        <strain evidence="3">D15/s37</strain>
    </source>
</reference>
<dbReference type="PANTHER" id="PTHR19959">
    <property type="entry name" value="KINESIN LIGHT CHAIN"/>
    <property type="match status" value="1"/>
</dbReference>
<organism evidence="3 4">
    <name type="scientific">Pyricularia grisea</name>
    <name type="common">Crabgrass-specific blast fungus</name>
    <name type="synonym">Magnaporthe grisea</name>
    <dbReference type="NCBI Taxonomy" id="148305"/>
    <lineage>
        <taxon>Eukaryota</taxon>
        <taxon>Fungi</taxon>
        <taxon>Dikarya</taxon>
        <taxon>Ascomycota</taxon>
        <taxon>Pezizomycotina</taxon>
        <taxon>Sordariomycetes</taxon>
        <taxon>Sordariomycetidae</taxon>
        <taxon>Magnaporthales</taxon>
        <taxon>Pyriculariaceae</taxon>
        <taxon>Pyricularia</taxon>
    </lineage>
</organism>
<evidence type="ECO:0000313" key="4">
    <source>
        <dbReference type="Proteomes" id="UP001059893"/>
    </source>
</evidence>
<keyword evidence="4" id="KW-1185">Reference proteome</keyword>
<sequence length="1237" mass="136811">MDEPQVFTRTCRKIFRQHTPRKPYLTFTLGPGGLTRLVVKIWSHDQGRCDAHLRTEDPYENSETRFSFGVVDEDNREQSDDNDLWEFQKNRRASRAMRCYTNDWTLGILAEDDESSHEVHGWIESLAEIEGLTIGVFPTARYPGWENSVWKIEVRVYPKKTHQGKPANPPTGADGDKIEPKTQGQHSTMDSLVSPEEIMRIMQEAADAKEEDDARLPALPKNSERPPTIPAREAVKTTPQEHSADRAWRLYQSSIEHGDRYSSTGAMADLDQAVNTARQAIEAAPNNDPRRSWFLNRLGNVLGDKYKTSGEIADLEEAIDVAKEAFQTASKDYSSQPIVLKNLGGHLDSALKPGSSYNTKAMADLKDAITAARQALNTAPANHEIRLRWLETLGVLLKSKYTHGKDLEDLQEAITMAEEVVKAAGGNHPERCAFLLNLAMRLNDRFVRSGDVADLERAITINRKVVNDTPEDSPARRMRLSVLGAQLMDRYFRSSAITDLDEAIALSNEAVKDLPESHPSRFTLLNNLGGQLGQRFSRAGAMEDSEKGIAIARKIVKTMPETHPDRALQLSNLAVQLNLRSQQGDRDAGANMENIKEAITRAREAVEATGPNHLAKPLRLNALGVALGERYQHSGDIKDLEEAIAVTKEAREATPQDHPNRPALLINLGLRLSDRYSLLKDKADLNEARICLKDATNTKSASIDHRVRAGILFLSLPDTLQDMQGAYAMAQTAVNLVPLLSPFSLQSADKQHQLRQVAGLASNAAAIALCAGQEPLAALQMLETGRGVLTGSLYNIRTDISGLKEKHPDLERDFVRLRNQLDAPTQLSDVDPDSRHKASAELDRLIDEIRHCPGFERFLLSATEDEMREAAVCGPIVVINVSSHRCDALIVEHSGLRVVGLAQLTPASLEEHAGDLGGAETLAWLWDVIVKPVLDALGITAPPAGNVWQHIWWIPTGILTRFPLHAAGHHHKHNAETTMDRVVSSYSPSIRSIIHTRRKQGLEKDADLGLNVVLVDMRETPGHSPLLYATVETKAVEKVCKSIGLRCDRPLAYKEDILAALESCEVLHFAGHGGTCPDPLRSFLLLKDWENSPLTVESLFERNLSARSRFLAYLSACGTGRIQDSSSVDESIHLTTAFQLAGFRHVIGTLWEVDDELCVHMAKLTYEYLAENGLSSESVSRALHHATKILRDRWVGPQLPVAATESVPAAGGPRDIEADNNNGHKQALWVPYVHFGA</sequence>
<accession>A0ABQ8NJ29</accession>
<dbReference type="Proteomes" id="UP001059893">
    <property type="component" value="Unassembled WGS sequence"/>
</dbReference>
<dbReference type="Gene3D" id="1.25.40.10">
    <property type="entry name" value="Tetratricopeptide repeat domain"/>
    <property type="match status" value="3"/>
</dbReference>
<comment type="caution">
    <text evidence="3">The sequence shown here is derived from an EMBL/GenBank/DDBJ whole genome shotgun (WGS) entry which is preliminary data.</text>
</comment>
<name>A0ABQ8NJ29_PYRGI</name>
<dbReference type="InterPro" id="IPR024983">
    <property type="entry name" value="CHAT_dom"/>
</dbReference>
<evidence type="ECO:0000259" key="2">
    <source>
        <dbReference type="Pfam" id="PF12770"/>
    </source>
</evidence>
<protein>
    <recommendedName>
        <fullName evidence="2">CHAT domain-containing protein</fullName>
    </recommendedName>
</protein>
<feature type="region of interest" description="Disordered" evidence="1">
    <location>
        <begin position="207"/>
        <end position="229"/>
    </location>
</feature>
<dbReference type="EMBL" id="JABSND010000102">
    <property type="protein sequence ID" value="KAI6297886.1"/>
    <property type="molecule type" value="Genomic_DNA"/>
</dbReference>
<dbReference type="InterPro" id="IPR011990">
    <property type="entry name" value="TPR-like_helical_dom_sf"/>
</dbReference>
<proteinExistence type="predicted"/>
<gene>
    <name evidence="3" type="ORF">MCOR33_005888</name>
</gene>
<evidence type="ECO:0000313" key="3">
    <source>
        <dbReference type="EMBL" id="KAI6297886.1"/>
    </source>
</evidence>
<dbReference type="PANTHER" id="PTHR19959:SF119">
    <property type="entry name" value="FUNGAL LIPASE-LIKE DOMAIN-CONTAINING PROTEIN"/>
    <property type="match status" value="1"/>
</dbReference>
<dbReference type="Pfam" id="PF13374">
    <property type="entry name" value="TPR_10"/>
    <property type="match status" value="2"/>
</dbReference>
<evidence type="ECO:0000256" key="1">
    <source>
        <dbReference type="SAM" id="MobiDB-lite"/>
    </source>
</evidence>
<feature type="domain" description="CHAT" evidence="2">
    <location>
        <begin position="920"/>
        <end position="1236"/>
    </location>
</feature>
<dbReference type="SUPFAM" id="SSF48452">
    <property type="entry name" value="TPR-like"/>
    <property type="match status" value="2"/>
</dbReference>